<keyword evidence="3" id="KW-0472">Membrane</keyword>
<dbReference type="Proteomes" id="UP000245202">
    <property type="component" value="Unassembled WGS sequence"/>
</dbReference>
<evidence type="ECO:0000256" key="2">
    <source>
        <dbReference type="ARBA" id="ARBA00022729"/>
    </source>
</evidence>
<proteinExistence type="predicted"/>
<dbReference type="Gene3D" id="3.40.190.10">
    <property type="entry name" value="Periplasmic binding protein-like II"/>
    <property type="match status" value="2"/>
</dbReference>
<keyword evidence="2" id="KW-0732">Signal</keyword>
<dbReference type="PANTHER" id="PTHR43649">
    <property type="entry name" value="ARABINOSE-BINDING PROTEIN-RELATED"/>
    <property type="match status" value="1"/>
</dbReference>
<sequence>MLVLITAIVLTAAGCSSNGNSTTNKKDDNNVANSNEGKTAENPPATDSNKKMTITAMKFVYGNIPPSDGKGLEMINEKFNIEYKPTLVVQSDYVQKLSAVVASGNIPDIISMEAPDSNFYKWAKQGAFLPLNDFISQYETFKNVPENVLKTFTVDGNIYALPHYFPLTYTSTPMIRKDWLDNLGLQMPTNYEELKQVAIAFTTNDPDKNGQNDTYGIAMSQNINPSMAMGAYWDPGAWYNKDAQGNLIPGIISDARKDVIAWFADLYKAGAITKDFALMNWANTNKEFYSGKAGIFIATPRGMSSEYMSSLIEANPNVQLEMIPPFVAPDGSQGFSSSSGYYKQVMLSAKLKDDPEKVKRILELLDYGRNFYAADQMTQDNKDFDWINGLYGVGYTIEDGVVKKESEEKGLTPAAYFDAIPWAPNDAANGYSKQYKVPLLSELTAKAEKMHAETKHYLNPGSQVFSETRAAKSTDLDKKLFDDQTKMIVGEKPISDWDQMVYEWKNMGGAKIITEINDAVKAASIQGEWK</sequence>
<evidence type="ECO:0000256" key="4">
    <source>
        <dbReference type="ARBA" id="ARBA00023139"/>
    </source>
</evidence>
<feature type="region of interest" description="Disordered" evidence="6">
    <location>
        <begin position="18"/>
        <end position="49"/>
    </location>
</feature>
<gene>
    <name evidence="7" type="ORF">PAT3040_00273</name>
</gene>
<keyword evidence="8" id="KW-1185">Reference proteome</keyword>
<dbReference type="Pfam" id="PF13416">
    <property type="entry name" value="SBP_bac_8"/>
    <property type="match status" value="1"/>
</dbReference>
<evidence type="ECO:0000256" key="5">
    <source>
        <dbReference type="ARBA" id="ARBA00023288"/>
    </source>
</evidence>
<dbReference type="EMBL" id="BDQX01000022">
    <property type="protein sequence ID" value="GBG05788.1"/>
    <property type="molecule type" value="Genomic_DNA"/>
</dbReference>
<protein>
    <submittedName>
        <fullName evidence="7">ABC transporter substrate-binding protein</fullName>
    </submittedName>
</protein>
<evidence type="ECO:0000313" key="7">
    <source>
        <dbReference type="EMBL" id="GBG05788.1"/>
    </source>
</evidence>
<evidence type="ECO:0000256" key="3">
    <source>
        <dbReference type="ARBA" id="ARBA00023136"/>
    </source>
</evidence>
<dbReference type="PANTHER" id="PTHR43649:SF33">
    <property type="entry name" value="POLYGALACTURONAN_RHAMNOGALACTURONAN-BINDING PROTEIN YTCQ"/>
    <property type="match status" value="1"/>
</dbReference>
<evidence type="ECO:0000313" key="8">
    <source>
        <dbReference type="Proteomes" id="UP000245202"/>
    </source>
</evidence>
<reference evidence="7 8" key="1">
    <citation type="submission" date="2017-08" db="EMBL/GenBank/DDBJ databases">
        <title>Substantial Increase in Enzyme Production by Combined Drug-Resistance Mutations in Paenibacillus agaridevorans.</title>
        <authorList>
            <person name="Tanaka Y."/>
            <person name="Funane K."/>
            <person name="Hosaka T."/>
            <person name="Shiwa Y."/>
            <person name="Fujita N."/>
            <person name="Miyazaki T."/>
            <person name="Yoshikawa H."/>
            <person name="Murakami K."/>
            <person name="Kasahara K."/>
            <person name="Inaoka T."/>
            <person name="Hiraga Y."/>
            <person name="Ochi K."/>
        </authorList>
    </citation>
    <scope>NUCLEOTIDE SEQUENCE [LARGE SCALE GENOMIC DNA]</scope>
    <source>
        <strain evidence="7 8">T-3040</strain>
    </source>
</reference>
<dbReference type="InterPro" id="IPR050490">
    <property type="entry name" value="Bact_solute-bd_prot1"/>
</dbReference>
<evidence type="ECO:0000256" key="6">
    <source>
        <dbReference type="SAM" id="MobiDB-lite"/>
    </source>
</evidence>
<dbReference type="InterPro" id="IPR006059">
    <property type="entry name" value="SBP"/>
</dbReference>
<dbReference type="AlphaFoldDB" id="A0A2R5ELE1"/>
<accession>A0A2R5ELE1</accession>
<evidence type="ECO:0000256" key="1">
    <source>
        <dbReference type="ARBA" id="ARBA00022475"/>
    </source>
</evidence>
<organism evidence="7 8">
    <name type="scientific">Paenibacillus agaridevorans</name>
    <dbReference type="NCBI Taxonomy" id="171404"/>
    <lineage>
        <taxon>Bacteria</taxon>
        <taxon>Bacillati</taxon>
        <taxon>Bacillota</taxon>
        <taxon>Bacilli</taxon>
        <taxon>Bacillales</taxon>
        <taxon>Paenibacillaceae</taxon>
        <taxon>Paenibacillus</taxon>
    </lineage>
</organism>
<keyword evidence="5" id="KW-0449">Lipoprotein</keyword>
<name>A0A2R5ELE1_9BACL</name>
<comment type="caution">
    <text evidence="7">The sequence shown here is derived from an EMBL/GenBank/DDBJ whole genome shotgun (WGS) entry which is preliminary data.</text>
</comment>
<keyword evidence="4" id="KW-0564">Palmitate</keyword>
<dbReference type="SUPFAM" id="SSF53850">
    <property type="entry name" value="Periplasmic binding protein-like II"/>
    <property type="match status" value="1"/>
</dbReference>
<keyword evidence="1" id="KW-1003">Cell membrane</keyword>